<protein>
    <submittedName>
        <fullName evidence="3">Uncharacterized protein</fullName>
    </submittedName>
</protein>
<feature type="compositionally biased region" description="Polar residues" evidence="2">
    <location>
        <begin position="48"/>
        <end position="62"/>
    </location>
</feature>
<accession>A0A383V0P6</accession>
<feature type="compositionally biased region" description="Polar residues" evidence="2">
    <location>
        <begin position="1"/>
        <end position="18"/>
    </location>
</feature>
<feature type="coiled-coil region" evidence="1">
    <location>
        <begin position="170"/>
        <end position="225"/>
    </location>
</feature>
<feature type="coiled-coil region" evidence="1">
    <location>
        <begin position="276"/>
        <end position="303"/>
    </location>
</feature>
<keyword evidence="1" id="KW-0175">Coiled coil</keyword>
<feature type="region of interest" description="Disordered" evidence="2">
    <location>
        <begin position="103"/>
        <end position="131"/>
    </location>
</feature>
<organism evidence="3 4">
    <name type="scientific">Blumeria hordei</name>
    <name type="common">Barley powdery mildew</name>
    <name type="synonym">Blumeria graminis f. sp. hordei</name>
    <dbReference type="NCBI Taxonomy" id="2867405"/>
    <lineage>
        <taxon>Eukaryota</taxon>
        <taxon>Fungi</taxon>
        <taxon>Dikarya</taxon>
        <taxon>Ascomycota</taxon>
        <taxon>Pezizomycotina</taxon>
        <taxon>Leotiomycetes</taxon>
        <taxon>Erysiphales</taxon>
        <taxon>Erysiphaceae</taxon>
        <taxon>Blumeria</taxon>
    </lineage>
</organism>
<reference evidence="3 4" key="1">
    <citation type="submission" date="2017-11" db="EMBL/GenBank/DDBJ databases">
        <authorList>
            <person name="Kracher B."/>
        </authorList>
    </citation>
    <scope>NUCLEOTIDE SEQUENCE [LARGE SCALE GENOMIC DNA]</scope>
    <source>
        <strain evidence="3 4">RACE1</strain>
    </source>
</reference>
<evidence type="ECO:0000256" key="1">
    <source>
        <dbReference type="SAM" id="Coils"/>
    </source>
</evidence>
<proteinExistence type="predicted"/>
<dbReference type="EMBL" id="UNSH01000086">
    <property type="protein sequence ID" value="SZF06161.1"/>
    <property type="molecule type" value="Genomic_DNA"/>
</dbReference>
<dbReference type="AlphaFoldDB" id="A0A383V0P6"/>
<feature type="region of interest" description="Disordered" evidence="2">
    <location>
        <begin position="1"/>
        <end position="62"/>
    </location>
</feature>
<sequence>MNSLSGSKISVSPLSTNSHSHETIRSVPLDIDQLDSSFNSSQKRDENLTSSMPHSIGSDSHLSLQNTTINSFKAPPRLSSFNPVSGINRISLKQFPSEYGSALTYSNGNSDGNNSPTSEDNNSVPSSNISTWNSAVGRASLGGKSGRVIERLMGENDMLKRELHIERLRAEEQKQAVKMAEGRMEALAAEYDGKLHEAAVNKTMLKRKERQLADLRLQVELEKSKATVAIESERTWKEQIQKVEEESKQHVEDAFNYAAMMDARNAAMTNHWKEQGNEVNRAVAKLSKEIEEINLERKQDDKRLSTLQGLCDQQATLLEELLEKRNAIVLKHKEYKCSQEESLRDIKTSATQVEEKSELLLAETQKVLGELKWALSLKKNERTP</sequence>
<evidence type="ECO:0000256" key="2">
    <source>
        <dbReference type="SAM" id="MobiDB-lite"/>
    </source>
</evidence>
<dbReference type="VEuPathDB" id="FungiDB:BLGHR1_16964"/>
<name>A0A383V0P6_BLUHO</name>
<dbReference type="Proteomes" id="UP000275772">
    <property type="component" value="Unassembled WGS sequence"/>
</dbReference>
<evidence type="ECO:0000313" key="3">
    <source>
        <dbReference type="EMBL" id="SZF06161.1"/>
    </source>
</evidence>
<gene>
    <name evidence="3" type="ORF">BLGHR1_16964</name>
</gene>
<evidence type="ECO:0000313" key="4">
    <source>
        <dbReference type="Proteomes" id="UP000275772"/>
    </source>
</evidence>